<evidence type="ECO:0000256" key="1">
    <source>
        <dbReference type="ARBA" id="ARBA00022670"/>
    </source>
</evidence>
<dbReference type="OrthoDB" id="9810445at2"/>
<dbReference type="GO" id="GO:0046872">
    <property type="term" value="F:metal ion binding"/>
    <property type="evidence" value="ECO:0007669"/>
    <property type="project" value="UniProtKB-KW"/>
</dbReference>
<dbReference type="RefSeq" id="WP_126077718.1">
    <property type="nucleotide sequence ID" value="NZ_CP051166.1"/>
</dbReference>
<evidence type="ECO:0000256" key="6">
    <source>
        <dbReference type="RuleBase" id="RU003983"/>
    </source>
</evidence>
<dbReference type="GO" id="GO:0016020">
    <property type="term" value="C:membrane"/>
    <property type="evidence" value="ECO:0007669"/>
    <property type="project" value="TreeGrafter"/>
</dbReference>
<dbReference type="Pfam" id="PF01435">
    <property type="entry name" value="Peptidase_M48"/>
    <property type="match status" value="1"/>
</dbReference>
<feature type="signal peptide" evidence="7">
    <location>
        <begin position="1"/>
        <end position="21"/>
    </location>
</feature>
<evidence type="ECO:0000256" key="3">
    <source>
        <dbReference type="ARBA" id="ARBA00022801"/>
    </source>
</evidence>
<evidence type="ECO:0000256" key="7">
    <source>
        <dbReference type="SAM" id="SignalP"/>
    </source>
</evidence>
<feature type="chain" id="PRO_5019406831" evidence="7">
    <location>
        <begin position="22"/>
        <end position="301"/>
    </location>
</feature>
<dbReference type="Gene3D" id="3.30.2010.10">
    <property type="entry name" value="Metalloproteases ('zincins'), catalytic domain"/>
    <property type="match status" value="1"/>
</dbReference>
<evidence type="ECO:0000259" key="8">
    <source>
        <dbReference type="Pfam" id="PF01435"/>
    </source>
</evidence>
<dbReference type="CDD" id="cd07331">
    <property type="entry name" value="M48C_Oma1_like"/>
    <property type="match status" value="1"/>
</dbReference>
<gene>
    <name evidence="9" type="ORF">EJB06_30130</name>
</gene>
<evidence type="ECO:0000256" key="2">
    <source>
        <dbReference type="ARBA" id="ARBA00022723"/>
    </source>
</evidence>
<evidence type="ECO:0000256" key="4">
    <source>
        <dbReference type="ARBA" id="ARBA00022833"/>
    </source>
</evidence>
<dbReference type="GO" id="GO:0051603">
    <property type="term" value="P:proteolysis involved in protein catabolic process"/>
    <property type="evidence" value="ECO:0007669"/>
    <property type="project" value="TreeGrafter"/>
</dbReference>
<keyword evidence="2" id="KW-0479">Metal-binding</keyword>
<sequence>MKQIKPILLAVTLSLATVASAQQALPAPIKKDAAAVQDGIQVRPMPRYRVLASAERMDEEAAQQYTQLMGQAQQKGALVPDNHPQVVRLRAIAKRIIPYATRWNPEAAKWKWQVNLLESDQVNAFCMPGGRIAFFSGILTRLNLTDDEVAAIMGHEISHALREHGREQTVKSTATNVGARLGGAIIASVFGVDPNMTDTIAQYGAQFASLKFSRDDEREADLIGLDLAARAGFDPRAGVILWQKMAAQNNGAPPAWLSTHPGGKERIRQMEAHMNVLLPLYARSKNTSVAQLPPYRTAALR</sequence>
<proteinExistence type="inferred from homology"/>
<keyword evidence="7" id="KW-0732">Signal</keyword>
<dbReference type="PANTHER" id="PTHR22726">
    <property type="entry name" value="METALLOENDOPEPTIDASE OMA1"/>
    <property type="match status" value="1"/>
</dbReference>
<evidence type="ECO:0000256" key="5">
    <source>
        <dbReference type="ARBA" id="ARBA00023049"/>
    </source>
</evidence>
<keyword evidence="5 6" id="KW-0482">Metalloprotease</keyword>
<dbReference type="EMBL" id="RXLQ01000028">
    <property type="protein sequence ID" value="RSZ55336.1"/>
    <property type="molecule type" value="Genomic_DNA"/>
</dbReference>
<evidence type="ECO:0000313" key="10">
    <source>
        <dbReference type="Proteomes" id="UP000278085"/>
    </source>
</evidence>
<accession>A0A430HCS4</accession>
<dbReference type="AlphaFoldDB" id="A0A430HCS4"/>
<comment type="cofactor">
    <cofactor evidence="6">
        <name>Zn(2+)</name>
        <dbReference type="ChEBI" id="CHEBI:29105"/>
    </cofactor>
    <text evidence="6">Binds 1 zinc ion per subunit.</text>
</comment>
<keyword evidence="4 6" id="KW-0862">Zinc</keyword>
<organism evidence="9 10">
    <name type="scientific">Massilia atriviolacea</name>
    <dbReference type="NCBI Taxonomy" id="2495579"/>
    <lineage>
        <taxon>Bacteria</taxon>
        <taxon>Pseudomonadati</taxon>
        <taxon>Pseudomonadota</taxon>
        <taxon>Betaproteobacteria</taxon>
        <taxon>Burkholderiales</taxon>
        <taxon>Oxalobacteraceae</taxon>
        <taxon>Telluria group</taxon>
        <taxon>Massilia</taxon>
    </lineage>
</organism>
<dbReference type="InterPro" id="IPR051156">
    <property type="entry name" value="Mito/Outer_Membr_Metalloprot"/>
</dbReference>
<dbReference type="PANTHER" id="PTHR22726:SF1">
    <property type="entry name" value="METALLOENDOPEPTIDASE OMA1, MITOCHONDRIAL"/>
    <property type="match status" value="1"/>
</dbReference>
<keyword evidence="1 6" id="KW-0645">Protease</keyword>
<name>A0A430HCS4_9BURK</name>
<comment type="caution">
    <text evidence="9">The sequence shown here is derived from an EMBL/GenBank/DDBJ whole genome shotgun (WGS) entry which is preliminary data.</text>
</comment>
<feature type="domain" description="Peptidase M48" evidence="8">
    <location>
        <begin position="105"/>
        <end position="272"/>
    </location>
</feature>
<keyword evidence="10" id="KW-1185">Reference proteome</keyword>
<evidence type="ECO:0000313" key="9">
    <source>
        <dbReference type="EMBL" id="RSZ55336.1"/>
    </source>
</evidence>
<protein>
    <submittedName>
        <fullName evidence="9">M48 family peptidase</fullName>
    </submittedName>
</protein>
<dbReference type="Proteomes" id="UP000278085">
    <property type="component" value="Unassembled WGS sequence"/>
</dbReference>
<keyword evidence="3 6" id="KW-0378">Hydrolase</keyword>
<reference evidence="9 10" key="1">
    <citation type="submission" date="2018-12" db="EMBL/GenBank/DDBJ databases">
        <authorList>
            <person name="Yang E."/>
        </authorList>
    </citation>
    <scope>NUCLEOTIDE SEQUENCE [LARGE SCALE GENOMIC DNA]</scope>
    <source>
        <strain evidence="9 10">SOD</strain>
    </source>
</reference>
<dbReference type="GO" id="GO:0004222">
    <property type="term" value="F:metalloendopeptidase activity"/>
    <property type="evidence" value="ECO:0007669"/>
    <property type="project" value="InterPro"/>
</dbReference>
<comment type="similarity">
    <text evidence="6">Belongs to the peptidase M48 family.</text>
</comment>
<dbReference type="InterPro" id="IPR001915">
    <property type="entry name" value="Peptidase_M48"/>
</dbReference>